<comment type="similarity">
    <text evidence="1">Belongs to the glutathione peroxidase family.</text>
</comment>
<evidence type="ECO:0000313" key="4">
    <source>
        <dbReference type="EMBL" id="KAG8061897.1"/>
    </source>
</evidence>
<reference evidence="4" key="1">
    <citation type="journal article" date="2021" name="bioRxiv">
        <title>Whole Genome Assembly and Annotation of Northern Wild Rice, Zizania palustris L., Supports a Whole Genome Duplication in the Zizania Genus.</title>
        <authorList>
            <person name="Haas M."/>
            <person name="Kono T."/>
            <person name="Macchietto M."/>
            <person name="Millas R."/>
            <person name="McGilp L."/>
            <person name="Shao M."/>
            <person name="Duquette J."/>
            <person name="Hirsch C.N."/>
            <person name="Kimball J."/>
        </authorList>
    </citation>
    <scope>NUCLEOTIDE SEQUENCE</scope>
    <source>
        <tissue evidence="4">Fresh leaf tissue</tissue>
    </source>
</reference>
<proteinExistence type="inferred from homology"/>
<organism evidence="4 5">
    <name type="scientific">Zizania palustris</name>
    <name type="common">Northern wild rice</name>
    <dbReference type="NCBI Taxonomy" id="103762"/>
    <lineage>
        <taxon>Eukaryota</taxon>
        <taxon>Viridiplantae</taxon>
        <taxon>Streptophyta</taxon>
        <taxon>Embryophyta</taxon>
        <taxon>Tracheophyta</taxon>
        <taxon>Spermatophyta</taxon>
        <taxon>Magnoliopsida</taxon>
        <taxon>Liliopsida</taxon>
        <taxon>Poales</taxon>
        <taxon>Poaceae</taxon>
        <taxon>BOP clade</taxon>
        <taxon>Oryzoideae</taxon>
        <taxon>Oryzeae</taxon>
        <taxon>Zizaniinae</taxon>
        <taxon>Zizania</taxon>
    </lineage>
</organism>
<keyword evidence="2" id="KW-0575">Peroxidase</keyword>
<sequence>MSPPPFITRGLPCLSLLEVAPKLLDLMRIDPMPSDTASHASRRWFRPESTMRFAYANALSFVSVLFLCKAATPPDMIDDRPAFVHDITVKDIKGNDVKQIEYVGKVLLIVNMASKCGLTNSNYKELNVLYEKYKEKGFRILTFPCNQFVGQEPGSNEEIEQTVCTRFKA</sequence>
<keyword evidence="5" id="KW-1185">Reference proteome</keyword>
<dbReference type="EMBL" id="JAAALK010000286">
    <property type="protein sequence ID" value="KAG8061897.1"/>
    <property type="molecule type" value="Genomic_DNA"/>
</dbReference>
<dbReference type="GO" id="GO:0004601">
    <property type="term" value="F:peroxidase activity"/>
    <property type="evidence" value="ECO:0007669"/>
    <property type="project" value="UniProtKB-KW"/>
</dbReference>
<evidence type="ECO:0000313" key="5">
    <source>
        <dbReference type="Proteomes" id="UP000729402"/>
    </source>
</evidence>
<dbReference type="Pfam" id="PF00255">
    <property type="entry name" value="GSHPx"/>
    <property type="match status" value="1"/>
</dbReference>
<name>A0A8J5SF21_ZIZPA</name>
<dbReference type="PANTHER" id="PTHR11592:SF78">
    <property type="entry name" value="GLUTATHIONE PEROXIDASE"/>
    <property type="match status" value="1"/>
</dbReference>
<protein>
    <recommendedName>
        <fullName evidence="6">Glutathione peroxidase</fullName>
    </recommendedName>
</protein>
<reference evidence="4" key="2">
    <citation type="submission" date="2021-02" db="EMBL/GenBank/DDBJ databases">
        <authorList>
            <person name="Kimball J.A."/>
            <person name="Haas M.W."/>
            <person name="Macchietto M."/>
            <person name="Kono T."/>
            <person name="Duquette J."/>
            <person name="Shao M."/>
        </authorList>
    </citation>
    <scope>NUCLEOTIDE SEQUENCE</scope>
    <source>
        <tissue evidence="4">Fresh leaf tissue</tissue>
    </source>
</reference>
<dbReference type="AlphaFoldDB" id="A0A8J5SF21"/>
<comment type="caution">
    <text evidence="4">The sequence shown here is derived from an EMBL/GenBank/DDBJ whole genome shotgun (WGS) entry which is preliminary data.</text>
</comment>
<dbReference type="PANTHER" id="PTHR11592">
    <property type="entry name" value="GLUTATHIONE PEROXIDASE"/>
    <property type="match status" value="1"/>
</dbReference>
<evidence type="ECO:0008006" key="6">
    <source>
        <dbReference type="Google" id="ProtNLM"/>
    </source>
</evidence>
<dbReference type="GO" id="GO:0006979">
    <property type="term" value="P:response to oxidative stress"/>
    <property type="evidence" value="ECO:0007669"/>
    <property type="project" value="InterPro"/>
</dbReference>
<dbReference type="OrthoDB" id="446890at2759"/>
<evidence type="ECO:0000256" key="2">
    <source>
        <dbReference type="ARBA" id="ARBA00022559"/>
    </source>
</evidence>
<evidence type="ECO:0000256" key="1">
    <source>
        <dbReference type="ARBA" id="ARBA00006926"/>
    </source>
</evidence>
<dbReference type="GO" id="GO:0005829">
    <property type="term" value="C:cytosol"/>
    <property type="evidence" value="ECO:0007669"/>
    <property type="project" value="TreeGrafter"/>
</dbReference>
<accession>A0A8J5SF21</accession>
<keyword evidence="3" id="KW-0560">Oxidoreductase</keyword>
<dbReference type="PROSITE" id="PS51355">
    <property type="entry name" value="GLUTATHIONE_PEROXID_3"/>
    <property type="match status" value="1"/>
</dbReference>
<evidence type="ECO:0000256" key="3">
    <source>
        <dbReference type="ARBA" id="ARBA00023002"/>
    </source>
</evidence>
<dbReference type="InterPro" id="IPR000889">
    <property type="entry name" value="Glutathione_peroxidase"/>
</dbReference>
<gene>
    <name evidence="4" type="ORF">GUJ93_ZPchr0003g18296</name>
</gene>
<dbReference type="Proteomes" id="UP000729402">
    <property type="component" value="Unassembled WGS sequence"/>
</dbReference>